<evidence type="ECO:0000313" key="8">
    <source>
        <dbReference type="EMBL" id="TQJ12778.1"/>
    </source>
</evidence>
<keyword evidence="3" id="KW-0285">Flavoprotein</keyword>
<evidence type="ECO:0000313" key="9">
    <source>
        <dbReference type="Proteomes" id="UP000320806"/>
    </source>
</evidence>
<dbReference type="FunFam" id="3.50.50.60:FF:000228">
    <property type="entry name" value="FAD-containing monooxygenase EthA"/>
    <property type="match status" value="1"/>
</dbReference>
<sequence>MSEQQMHEQTRQHPALKDRYDVVVVGAGLSGIDAGYRLQTMCPDKDYVILEGRESMGGTWDLFKYPGIRSDSDMFTLGLPFEPWTGKKSIADGADILDYLKDTAAKHGIDERIVHRTKVTDASWDSATAEWTLTLTTPGGESTVRSRFIYLCSGYYDYDEPYDPAFTGRDDFRGEVIHPQFWPQEFDPAGKKIVVIGSGATAVTLVPALADRGAEVTMLQRTPSYVLALPNTDPIANVLQRTLSPQRAYSMIRMKNATQALSLYLASRRAPKTIGNMLRKGVMAQVRGTDVTERDFTPPYGPWDQRLCIVPDGDLFKAIRSGKANVVTDTVDSFVPEGIRTGSGQVIEADAVVTATGLKMLAGGGITLTVDGAKVDMGSRYIYRGMMINGVPNIAMCVGYTNASWTLRADLTSQYFATFINHLDAQGYAYGYPHVDSAMDARPALDLDAGYVLRSMAEFPKQGDRAPWFLHQNYLRDRRDTRRADVSKDMTFVRRAEQHDIQEIAAPAVV</sequence>
<keyword evidence="9" id="KW-1185">Reference proteome</keyword>
<dbReference type="Gene3D" id="3.50.50.60">
    <property type="entry name" value="FAD/NAD(P)-binding domain"/>
    <property type="match status" value="2"/>
</dbReference>
<dbReference type="Pfam" id="PF13738">
    <property type="entry name" value="Pyr_redox_3"/>
    <property type="match status" value="1"/>
</dbReference>
<gene>
    <name evidence="8" type="ORF">FB459_0143</name>
</gene>
<evidence type="ECO:0000256" key="1">
    <source>
        <dbReference type="ARBA" id="ARBA00001974"/>
    </source>
</evidence>
<name>A0A542EBR5_9MICO</name>
<keyword evidence="6" id="KW-0560">Oxidoreductase</keyword>
<evidence type="ECO:0000256" key="7">
    <source>
        <dbReference type="ARBA" id="ARBA00023033"/>
    </source>
</evidence>
<reference evidence="8 9" key="1">
    <citation type="submission" date="2019-06" db="EMBL/GenBank/DDBJ databases">
        <title>Sequencing the genomes of 1000 actinobacteria strains.</title>
        <authorList>
            <person name="Klenk H.-P."/>
        </authorList>
    </citation>
    <scope>NUCLEOTIDE SEQUENCE [LARGE SCALE GENOMIC DNA]</scope>
    <source>
        <strain evidence="8 9">DSM 19828</strain>
    </source>
</reference>
<dbReference type="SUPFAM" id="SSF51905">
    <property type="entry name" value="FAD/NAD(P)-binding domain"/>
    <property type="match status" value="2"/>
</dbReference>
<keyword evidence="5" id="KW-0521">NADP</keyword>
<evidence type="ECO:0000256" key="2">
    <source>
        <dbReference type="ARBA" id="ARBA00010139"/>
    </source>
</evidence>
<dbReference type="GO" id="GO:0004497">
    <property type="term" value="F:monooxygenase activity"/>
    <property type="evidence" value="ECO:0007669"/>
    <property type="project" value="UniProtKB-KW"/>
</dbReference>
<dbReference type="RefSeq" id="WP_246092252.1">
    <property type="nucleotide sequence ID" value="NZ_BAABCI010000004.1"/>
</dbReference>
<evidence type="ECO:0000256" key="4">
    <source>
        <dbReference type="ARBA" id="ARBA00022827"/>
    </source>
</evidence>
<evidence type="ECO:0000256" key="6">
    <source>
        <dbReference type="ARBA" id="ARBA00023002"/>
    </source>
</evidence>
<dbReference type="PRINTS" id="PR00411">
    <property type="entry name" value="PNDRDTASEI"/>
</dbReference>
<proteinExistence type="inferred from homology"/>
<dbReference type="EMBL" id="VFMO01000001">
    <property type="protein sequence ID" value="TQJ12778.1"/>
    <property type="molecule type" value="Genomic_DNA"/>
</dbReference>
<comment type="similarity">
    <text evidence="2">Belongs to the FAD-binding monooxygenase family.</text>
</comment>
<dbReference type="PANTHER" id="PTHR43872:SF1">
    <property type="entry name" value="MONOOXYGENASE, PUTATIVE (AFU_ORTHOLOGUE AFUA_8G02570)-RELATED"/>
    <property type="match status" value="1"/>
</dbReference>
<dbReference type="PANTHER" id="PTHR43872">
    <property type="entry name" value="MONOOXYGENASE, PUTATIVE (AFU_ORTHOLOGUE AFUA_8G02570)-RELATED"/>
    <property type="match status" value="1"/>
</dbReference>
<evidence type="ECO:0000256" key="3">
    <source>
        <dbReference type="ARBA" id="ARBA00022630"/>
    </source>
</evidence>
<keyword evidence="7" id="KW-0503">Monooxygenase</keyword>
<keyword evidence="4" id="KW-0274">FAD</keyword>
<organism evidence="8 9">
    <name type="scientific">Yimella lutea</name>
    <dbReference type="NCBI Taxonomy" id="587872"/>
    <lineage>
        <taxon>Bacteria</taxon>
        <taxon>Bacillati</taxon>
        <taxon>Actinomycetota</taxon>
        <taxon>Actinomycetes</taxon>
        <taxon>Micrococcales</taxon>
        <taxon>Dermacoccaceae</taxon>
        <taxon>Yimella</taxon>
    </lineage>
</organism>
<protein>
    <submittedName>
        <fullName evidence="8">Cation diffusion facilitator CzcD-associated flavoprotein CzcO</fullName>
    </submittedName>
</protein>
<comment type="caution">
    <text evidence="8">The sequence shown here is derived from an EMBL/GenBank/DDBJ whole genome shotgun (WGS) entry which is preliminary data.</text>
</comment>
<dbReference type="InterPro" id="IPR051820">
    <property type="entry name" value="FAD-binding_MO"/>
</dbReference>
<comment type="cofactor">
    <cofactor evidence="1">
        <name>FAD</name>
        <dbReference type="ChEBI" id="CHEBI:57692"/>
    </cofactor>
</comment>
<accession>A0A542EBR5</accession>
<dbReference type="InterPro" id="IPR036188">
    <property type="entry name" value="FAD/NAD-bd_sf"/>
</dbReference>
<dbReference type="AlphaFoldDB" id="A0A542EBR5"/>
<evidence type="ECO:0000256" key="5">
    <source>
        <dbReference type="ARBA" id="ARBA00022857"/>
    </source>
</evidence>
<dbReference type="Proteomes" id="UP000320806">
    <property type="component" value="Unassembled WGS sequence"/>
</dbReference>